<keyword evidence="5" id="KW-0862">Zinc</keyword>
<dbReference type="InterPro" id="IPR036511">
    <property type="entry name" value="TGT-like_sf"/>
</dbReference>
<evidence type="ECO:0000259" key="7">
    <source>
        <dbReference type="Pfam" id="PF01702"/>
    </source>
</evidence>
<sequence length="376" mass="41505">MTFDLLKTDPTTGARRGRLTTPHGTVETPVFMPCGTGGAVKALTPYELEVEGVQLALCNTYHLYLRPGHRLIEELGGLHRFMAWSGSILTDSGGFQVYSLARLRQISEEGVRFRSHLDGSLHFLSPELAIQVQESLGADIIMPLDECAPYPSTTDYLQRSLELTLTWAERSRTAHSDGQSGLFGILQGGTDKALREQAATALQKIGFDGYALGGLAVGEPKAVMYETVAHVTPLLPADQPRYLMGVGTPEDLVENVMRGVDMFDCVMPTRHGRTGSLFTSQGRINIKGAAYTSDERPADPACDCYTCRHFSRAYLRHLFMTGEILGLRLNTLHNLHFYVTLMRQIRQAIEAGDLAAFRTRFLEQIGTLNHDNTIVS</sequence>
<feature type="binding site" evidence="5">
    <location>
        <position position="145"/>
    </location>
    <ligand>
        <name>substrate</name>
    </ligand>
</feature>
<dbReference type="Pfam" id="PF01702">
    <property type="entry name" value="TGT"/>
    <property type="match status" value="1"/>
</dbReference>
<dbReference type="SUPFAM" id="SSF51713">
    <property type="entry name" value="tRNA-guanine transglycosylase"/>
    <property type="match status" value="1"/>
</dbReference>
<dbReference type="PATRIC" id="fig|671143.5.peg.2119"/>
<evidence type="ECO:0000256" key="2">
    <source>
        <dbReference type="ARBA" id="ARBA00022679"/>
    </source>
</evidence>
<dbReference type="EC" id="2.4.2.29" evidence="5"/>
<proteinExistence type="inferred from homology"/>
<feature type="binding site" evidence="5">
    <location>
        <position position="302"/>
    </location>
    <ligand>
        <name>Zn(2+)</name>
        <dbReference type="ChEBI" id="CHEBI:29105"/>
    </ligand>
</feature>
<evidence type="ECO:0000256" key="1">
    <source>
        <dbReference type="ARBA" id="ARBA00022676"/>
    </source>
</evidence>
<keyword evidence="5" id="KW-0671">Queuosine biosynthesis</keyword>
<feature type="active site" description="Nucleophile" evidence="5">
    <location>
        <position position="264"/>
    </location>
</feature>
<feature type="binding site" evidence="5">
    <location>
        <position position="307"/>
    </location>
    <ligand>
        <name>Zn(2+)</name>
        <dbReference type="ChEBI" id="CHEBI:29105"/>
    </ligand>
</feature>
<dbReference type="PANTHER" id="PTHR46499:SF1">
    <property type="entry name" value="QUEUINE TRNA-RIBOSYLTRANSFERASE"/>
    <property type="match status" value="1"/>
</dbReference>
<feature type="binding site" evidence="5">
    <location>
        <position position="214"/>
    </location>
    <ligand>
        <name>substrate</name>
    </ligand>
</feature>
<feature type="binding site" evidence="5">
    <location>
        <begin position="91"/>
        <end position="95"/>
    </location>
    <ligand>
        <name>substrate</name>
    </ligand>
</feature>
<dbReference type="GO" id="GO:0008479">
    <property type="term" value="F:tRNA-guanosine(34) queuine transglycosylase activity"/>
    <property type="evidence" value="ECO:0007669"/>
    <property type="project" value="UniProtKB-UniRule"/>
</dbReference>
<dbReference type="HAMAP" id="MF_00168">
    <property type="entry name" value="Q_tRNA_Tgt"/>
    <property type="match status" value="1"/>
</dbReference>
<keyword evidence="1 5" id="KW-0328">Glycosyltransferase</keyword>
<feature type="binding site" evidence="5">
    <location>
        <position position="333"/>
    </location>
    <ligand>
        <name>Zn(2+)</name>
        <dbReference type="ChEBI" id="CHEBI:29105"/>
    </ligand>
</feature>
<feature type="binding site" evidence="5">
    <location>
        <position position="187"/>
    </location>
    <ligand>
        <name>substrate</name>
    </ligand>
</feature>
<dbReference type="KEGG" id="mox:DAMO_2407"/>
<dbReference type="STRING" id="671143.DAMO_2407"/>
<comment type="subunit">
    <text evidence="5">Homodimer. Within each dimer, one monomer is responsible for RNA recognition and catalysis, while the other monomer binds to the replacement base PreQ1.</text>
</comment>
<feature type="domain" description="tRNA-guanine(15) transglycosylase-like" evidence="7">
    <location>
        <begin position="12"/>
        <end position="365"/>
    </location>
</feature>
<dbReference type="eggNOG" id="COG0343">
    <property type="taxonomic scope" value="Bacteria"/>
</dbReference>
<gene>
    <name evidence="5 8" type="primary">tgt</name>
    <name evidence="8" type="ORF">DAMO_2407</name>
</gene>
<dbReference type="AlphaFoldDB" id="D5MIU8"/>
<feature type="region of interest" description="Disordered" evidence="6">
    <location>
        <begin position="1"/>
        <end position="24"/>
    </location>
</feature>
<keyword evidence="5" id="KW-0479">Metal-binding</keyword>
<evidence type="ECO:0000256" key="4">
    <source>
        <dbReference type="ARBA" id="ARBA00050112"/>
    </source>
</evidence>
<dbReference type="InterPro" id="IPR002616">
    <property type="entry name" value="tRNA_ribo_trans-like"/>
</dbReference>
<evidence type="ECO:0000256" key="3">
    <source>
        <dbReference type="ARBA" id="ARBA00022694"/>
    </source>
</evidence>
<evidence type="ECO:0000256" key="6">
    <source>
        <dbReference type="SAM" id="MobiDB-lite"/>
    </source>
</evidence>
<keyword evidence="3 5" id="KW-0819">tRNA processing</keyword>
<dbReference type="Gene3D" id="3.20.20.105">
    <property type="entry name" value="Queuine tRNA-ribosyltransferase-like"/>
    <property type="match status" value="1"/>
</dbReference>
<feature type="region of interest" description="RNA binding; important for wobble base 34 recognition" evidence="5">
    <location>
        <begin position="269"/>
        <end position="273"/>
    </location>
</feature>
<dbReference type="InterPro" id="IPR050076">
    <property type="entry name" value="ArchSynthase1/Queuine_TRR"/>
</dbReference>
<organism evidence="8 9">
    <name type="scientific">Methylomirabilis oxygeniifera</name>
    <dbReference type="NCBI Taxonomy" id="671143"/>
    <lineage>
        <taxon>Bacteria</taxon>
        <taxon>Candidatus Methylomirabilota</taxon>
        <taxon>Candidatus Methylomirabilia</taxon>
        <taxon>Candidatus Methylomirabilales</taxon>
        <taxon>Candidatus Methylomirabilaceae</taxon>
        <taxon>Candidatus Methylomirabilis</taxon>
    </lineage>
</organism>
<dbReference type="GO" id="GO:0046872">
    <property type="term" value="F:metal ion binding"/>
    <property type="evidence" value="ECO:0007669"/>
    <property type="project" value="UniProtKB-KW"/>
</dbReference>
<dbReference type="UniPathway" id="UPA00392"/>
<comment type="similarity">
    <text evidence="5">Belongs to the queuine tRNA-ribosyltransferase family.</text>
</comment>
<dbReference type="GO" id="GO:0005829">
    <property type="term" value="C:cytosol"/>
    <property type="evidence" value="ECO:0007669"/>
    <property type="project" value="TreeGrafter"/>
</dbReference>
<dbReference type="HOGENOM" id="CLU_022060_0_1_0"/>
<dbReference type="Proteomes" id="UP000006898">
    <property type="component" value="Chromosome"/>
</dbReference>
<protein>
    <recommendedName>
        <fullName evidence="5">Queuine tRNA-ribosyltransferase</fullName>
        <ecNumber evidence="5">2.4.2.29</ecNumber>
    </recommendedName>
    <alternativeName>
        <fullName evidence="5">Guanine insertion enzyme</fullName>
    </alternativeName>
    <alternativeName>
        <fullName evidence="5">tRNA-guanine transglycosylase</fullName>
    </alternativeName>
</protein>
<comment type="cofactor">
    <cofactor evidence="5">
        <name>Zn(2+)</name>
        <dbReference type="ChEBI" id="CHEBI:29105"/>
    </cofactor>
    <text evidence="5">Binds 1 zinc ion per subunit.</text>
</comment>
<evidence type="ECO:0000256" key="5">
    <source>
        <dbReference type="HAMAP-Rule" id="MF_00168"/>
    </source>
</evidence>
<comment type="function">
    <text evidence="5">Catalyzes the base-exchange of a guanine (G) residue with the queuine precursor 7-aminomethyl-7-deazaguanine (PreQ1) at position 34 (anticodon wobble position) in tRNAs with GU(N) anticodons (tRNA-Asp, -Asn, -His and -Tyr). Catalysis occurs through a double-displacement mechanism. The nucleophile active site attacks the C1' of nucleotide 34 to detach the guanine base from the RNA, forming a covalent enzyme-RNA intermediate. The proton acceptor active site deprotonates the incoming PreQ1, allowing a nucleophilic attack on the C1' of the ribose to form the product. After dissociation, two additional enzymatic reactions on the tRNA convert PreQ1 to queuine (Q), resulting in the hypermodified nucleoside queuosine (7-(((4,5-cis-dihydroxy-2-cyclopenten-1-yl)amino)methyl)-7-deazaguanosine).</text>
</comment>
<dbReference type="FunFam" id="3.20.20.105:FF:000001">
    <property type="entry name" value="Queuine tRNA-ribosyltransferase"/>
    <property type="match status" value="1"/>
</dbReference>
<comment type="pathway">
    <text evidence="5">tRNA modification; tRNA-queuosine biosynthesis.</text>
</comment>
<dbReference type="EMBL" id="FP565575">
    <property type="protein sequence ID" value="CBE69455.1"/>
    <property type="molecule type" value="Genomic_DNA"/>
</dbReference>
<evidence type="ECO:0000313" key="8">
    <source>
        <dbReference type="EMBL" id="CBE69455.1"/>
    </source>
</evidence>
<dbReference type="PANTHER" id="PTHR46499">
    <property type="entry name" value="QUEUINE TRNA-RIBOSYLTRANSFERASE"/>
    <property type="match status" value="1"/>
</dbReference>
<evidence type="ECO:0000313" key="9">
    <source>
        <dbReference type="Proteomes" id="UP000006898"/>
    </source>
</evidence>
<dbReference type="InterPro" id="IPR004803">
    <property type="entry name" value="TGT"/>
</dbReference>
<name>D5MIU8_METO1</name>
<dbReference type="GO" id="GO:0008616">
    <property type="term" value="P:tRNA queuosine(34) biosynthetic process"/>
    <property type="evidence" value="ECO:0007669"/>
    <property type="project" value="UniProtKB-UniRule"/>
</dbReference>
<keyword evidence="2 5" id="KW-0808">Transferase</keyword>
<reference evidence="8 9" key="1">
    <citation type="journal article" date="2010" name="Nature">
        <title>Nitrite-driven anaerobic methane oxidation by oxygenic bacteria.</title>
        <authorList>
            <person name="Ettwig K.F."/>
            <person name="Butler M.K."/>
            <person name="Le Paslier D."/>
            <person name="Pelletier E."/>
            <person name="Mangenot S."/>
            <person name="Kuypers M.M.M."/>
            <person name="Schreiber F."/>
            <person name="Dutilh B.E."/>
            <person name="Zedelius J."/>
            <person name="de Beer D."/>
            <person name="Gloerich J."/>
            <person name="Wessels H.J.C.T."/>
            <person name="van Allen T."/>
            <person name="Luesken F."/>
            <person name="Wu M."/>
            <person name="van de Pas-Schoonen K.T."/>
            <person name="Op den Camp H.J.M."/>
            <person name="Janssen-Megens E.M."/>
            <person name="Francoijs K-J."/>
            <person name="Stunnenberg H."/>
            <person name="Weissenbach J."/>
            <person name="Jetten M.S.M."/>
            <person name="Strous M."/>
        </authorList>
    </citation>
    <scope>NUCLEOTIDE SEQUENCE [LARGE SCALE GENOMIC DNA]</scope>
</reference>
<accession>D5MIU8</accession>
<feature type="active site" description="Proton acceptor" evidence="5">
    <location>
        <position position="91"/>
    </location>
</feature>
<dbReference type="NCBIfam" id="TIGR00430">
    <property type="entry name" value="Q_tRNA_tgt"/>
    <property type="match status" value="1"/>
</dbReference>
<feature type="binding site" evidence="5">
    <location>
        <position position="304"/>
    </location>
    <ligand>
        <name>Zn(2+)</name>
        <dbReference type="ChEBI" id="CHEBI:29105"/>
    </ligand>
</feature>
<comment type="catalytic activity">
    <reaction evidence="4 5">
        <text>7-aminomethyl-7-carbaguanine + guanosine(34) in tRNA = 7-aminomethyl-7-carbaguanosine(34) in tRNA + guanine</text>
        <dbReference type="Rhea" id="RHEA:24104"/>
        <dbReference type="Rhea" id="RHEA-COMP:10341"/>
        <dbReference type="Rhea" id="RHEA-COMP:10342"/>
        <dbReference type="ChEBI" id="CHEBI:16235"/>
        <dbReference type="ChEBI" id="CHEBI:58703"/>
        <dbReference type="ChEBI" id="CHEBI:74269"/>
        <dbReference type="ChEBI" id="CHEBI:82833"/>
        <dbReference type="EC" id="2.4.2.29"/>
    </reaction>
</comment>
<feature type="region of interest" description="RNA binding" evidence="5">
    <location>
        <begin position="245"/>
        <end position="251"/>
    </location>
</feature>
<dbReference type="NCBIfam" id="TIGR00449">
    <property type="entry name" value="tgt_general"/>
    <property type="match status" value="1"/>
</dbReference>